<feature type="domain" description="YknX-like C-terminal permuted SH3-like" evidence="5">
    <location>
        <begin position="286"/>
        <end position="355"/>
    </location>
</feature>
<feature type="coiled-coil region" evidence="2">
    <location>
        <begin position="106"/>
        <end position="166"/>
    </location>
</feature>
<evidence type="ECO:0000256" key="1">
    <source>
        <dbReference type="ARBA" id="ARBA00009477"/>
    </source>
</evidence>
<dbReference type="InterPro" id="IPR058625">
    <property type="entry name" value="MdtA-like_BSH"/>
</dbReference>
<sequence>MFHAFFSGSLCLLLPLLKQTFKYTIALLLCAVVLYMPSSFAFEPRAQPLVRTVLVEPQAWGQPLESLGTVYANEQVMLANRVNGFIEQVHVEPGQKVVPEQLLFSLERAQEQARLVEAQVQLDDAQRQLAELSRLAKRQAVSASALQAQQALVEQSKAQLDAAQATLNNFRVHAPFGGVIGLESISPGQYFRRGFDVLSLTNLDSLYVDFTLPSKYLGQIQFGQSLALSFDAYPEQVVTTEIALIDPVVDAHSRNVRIRTHLANPDHRLRPGMLARVKLLADEREAITVPTSSLFYRGAQAFVFVVEREQTARQVAVETGQVIGTTTAIVSGLDPTQWVVSEGINKVRDGGKVRVQEQGL</sequence>
<name>A0ABP9F487_9GAMM</name>
<evidence type="ECO:0000259" key="4">
    <source>
        <dbReference type="Pfam" id="PF25954"/>
    </source>
</evidence>
<dbReference type="InterPro" id="IPR006143">
    <property type="entry name" value="RND_pump_MFP"/>
</dbReference>
<keyword evidence="2" id="KW-0175">Coiled coil</keyword>
<evidence type="ECO:0000256" key="2">
    <source>
        <dbReference type="SAM" id="Coils"/>
    </source>
</evidence>
<dbReference type="SUPFAM" id="SSF111369">
    <property type="entry name" value="HlyD-like secretion proteins"/>
    <property type="match status" value="1"/>
</dbReference>
<dbReference type="EMBL" id="BAABJZ010000088">
    <property type="protein sequence ID" value="GAA4892390.1"/>
    <property type="molecule type" value="Genomic_DNA"/>
</dbReference>
<dbReference type="RefSeq" id="WP_345335950.1">
    <property type="nucleotide sequence ID" value="NZ_BAABJZ010000088.1"/>
</dbReference>
<dbReference type="Pfam" id="PF25917">
    <property type="entry name" value="BSH_RND"/>
    <property type="match status" value="1"/>
</dbReference>
<dbReference type="Gene3D" id="2.40.50.100">
    <property type="match status" value="1"/>
</dbReference>
<comment type="similarity">
    <text evidence="1">Belongs to the membrane fusion protein (MFP) (TC 8.A.1) family.</text>
</comment>
<protein>
    <submittedName>
        <fullName evidence="6">Vibriobactin export RND transporter periplasmic adaptor subunit VexG</fullName>
    </submittedName>
</protein>
<accession>A0ABP9F487</accession>
<evidence type="ECO:0000313" key="7">
    <source>
        <dbReference type="Proteomes" id="UP001499988"/>
    </source>
</evidence>
<dbReference type="PANTHER" id="PTHR30469">
    <property type="entry name" value="MULTIDRUG RESISTANCE PROTEIN MDTA"/>
    <property type="match status" value="1"/>
</dbReference>
<proteinExistence type="inferred from homology"/>
<evidence type="ECO:0000259" key="5">
    <source>
        <dbReference type="Pfam" id="PF25989"/>
    </source>
</evidence>
<dbReference type="InterPro" id="IPR058792">
    <property type="entry name" value="Beta-barrel_RND_2"/>
</dbReference>
<dbReference type="Pfam" id="PF25989">
    <property type="entry name" value="YknX_C"/>
    <property type="match status" value="1"/>
</dbReference>
<dbReference type="Gene3D" id="1.10.287.470">
    <property type="entry name" value="Helix hairpin bin"/>
    <property type="match status" value="1"/>
</dbReference>
<organism evidence="6 7">
    <name type="scientific">Ferrimonas pelagia</name>
    <dbReference type="NCBI Taxonomy" id="1177826"/>
    <lineage>
        <taxon>Bacteria</taxon>
        <taxon>Pseudomonadati</taxon>
        <taxon>Pseudomonadota</taxon>
        <taxon>Gammaproteobacteria</taxon>
        <taxon>Alteromonadales</taxon>
        <taxon>Ferrimonadaceae</taxon>
        <taxon>Ferrimonas</taxon>
    </lineage>
</organism>
<keyword evidence="7" id="KW-1185">Reference proteome</keyword>
<feature type="domain" description="Multidrug resistance protein MdtA-like barrel-sandwich hybrid" evidence="3">
    <location>
        <begin position="75"/>
        <end position="193"/>
    </location>
</feature>
<dbReference type="Proteomes" id="UP001499988">
    <property type="component" value="Unassembled WGS sequence"/>
</dbReference>
<dbReference type="Gene3D" id="2.40.420.20">
    <property type="match status" value="1"/>
</dbReference>
<dbReference type="NCBIfam" id="TIGR01730">
    <property type="entry name" value="RND_mfp"/>
    <property type="match status" value="1"/>
</dbReference>
<gene>
    <name evidence="6" type="primary">vexG_2</name>
    <name evidence="6" type="ORF">GCM10023333_27090</name>
</gene>
<dbReference type="Pfam" id="PF25954">
    <property type="entry name" value="Beta-barrel_RND_2"/>
    <property type="match status" value="1"/>
</dbReference>
<dbReference type="PANTHER" id="PTHR30469:SF11">
    <property type="entry name" value="BLL4320 PROTEIN"/>
    <property type="match status" value="1"/>
</dbReference>
<evidence type="ECO:0000313" key="6">
    <source>
        <dbReference type="EMBL" id="GAA4892390.1"/>
    </source>
</evidence>
<comment type="caution">
    <text evidence="6">The sequence shown here is derived from an EMBL/GenBank/DDBJ whole genome shotgun (WGS) entry which is preliminary data.</text>
</comment>
<reference evidence="7" key="1">
    <citation type="journal article" date="2019" name="Int. J. Syst. Evol. Microbiol.">
        <title>The Global Catalogue of Microorganisms (GCM) 10K type strain sequencing project: providing services to taxonomists for standard genome sequencing and annotation.</title>
        <authorList>
            <consortium name="The Broad Institute Genomics Platform"/>
            <consortium name="The Broad Institute Genome Sequencing Center for Infectious Disease"/>
            <person name="Wu L."/>
            <person name="Ma J."/>
        </authorList>
    </citation>
    <scope>NUCLEOTIDE SEQUENCE [LARGE SCALE GENOMIC DNA]</scope>
    <source>
        <strain evidence="7">JCM 18401</strain>
    </source>
</reference>
<feature type="domain" description="CusB-like beta-barrel" evidence="4">
    <location>
        <begin position="208"/>
        <end position="281"/>
    </location>
</feature>
<dbReference type="InterPro" id="IPR058637">
    <property type="entry name" value="YknX-like_C"/>
</dbReference>
<evidence type="ECO:0000259" key="3">
    <source>
        <dbReference type="Pfam" id="PF25917"/>
    </source>
</evidence>
<dbReference type="Gene3D" id="2.40.30.170">
    <property type="match status" value="1"/>
</dbReference>